<dbReference type="InterPro" id="IPR007867">
    <property type="entry name" value="GMC_OxRtase_C"/>
</dbReference>
<feature type="binding site" evidence="5">
    <location>
        <position position="152"/>
    </location>
    <ligand>
        <name>FAD</name>
        <dbReference type="ChEBI" id="CHEBI:57692"/>
    </ligand>
</feature>
<dbReference type="InterPro" id="IPR006311">
    <property type="entry name" value="TAT_signal"/>
</dbReference>
<dbReference type="GO" id="GO:0050660">
    <property type="term" value="F:flavin adenine dinucleotide binding"/>
    <property type="evidence" value="ECO:0007669"/>
    <property type="project" value="InterPro"/>
</dbReference>
<evidence type="ECO:0000256" key="6">
    <source>
        <dbReference type="RuleBase" id="RU003968"/>
    </source>
</evidence>
<dbReference type="EMBL" id="CP157678">
    <property type="protein sequence ID" value="XBP72973.1"/>
    <property type="molecule type" value="Genomic_DNA"/>
</dbReference>
<dbReference type="SUPFAM" id="SSF51905">
    <property type="entry name" value="FAD/NAD(P)-binding domain"/>
    <property type="match status" value="1"/>
</dbReference>
<keyword evidence="3 6" id="KW-0285">Flavoprotein</keyword>
<keyword evidence="8" id="KW-0614">Plasmid</keyword>
<feature type="binding site" evidence="5">
    <location>
        <position position="292"/>
    </location>
    <ligand>
        <name>FAD</name>
        <dbReference type="ChEBI" id="CHEBI:57692"/>
    </ligand>
</feature>
<evidence type="ECO:0000256" key="3">
    <source>
        <dbReference type="ARBA" id="ARBA00022630"/>
    </source>
</evidence>
<dbReference type="PANTHER" id="PTHR11552">
    <property type="entry name" value="GLUCOSE-METHANOL-CHOLINE GMC OXIDOREDUCTASE"/>
    <property type="match status" value="1"/>
</dbReference>
<evidence type="ECO:0000259" key="7">
    <source>
        <dbReference type="PROSITE" id="PS00623"/>
    </source>
</evidence>
<evidence type="ECO:0000256" key="1">
    <source>
        <dbReference type="ARBA" id="ARBA00001974"/>
    </source>
</evidence>
<protein>
    <submittedName>
        <fullName evidence="8">GMC family oxidoreductase N-terminal domain-containing protein</fullName>
    </submittedName>
</protein>
<reference evidence="8" key="1">
    <citation type="submission" date="2024-05" db="EMBL/GenBank/DDBJ databases">
        <authorList>
            <person name="Bunk B."/>
            <person name="Swiderski J."/>
            <person name="Sproer C."/>
            <person name="Thiel V."/>
        </authorList>
    </citation>
    <scope>NUCLEOTIDE SEQUENCE</scope>
    <source>
        <strain evidence="8">DSM 17735</strain>
        <plasmid evidence="8">p3</plasmid>
    </source>
</reference>
<evidence type="ECO:0000256" key="5">
    <source>
        <dbReference type="PIRSR" id="PIRSR000137-2"/>
    </source>
</evidence>
<proteinExistence type="inferred from homology"/>
<organism evidence="8">
    <name type="scientific">Polaromonas hydrogenivorans</name>
    <dbReference type="NCBI Taxonomy" id="335476"/>
    <lineage>
        <taxon>Bacteria</taxon>
        <taxon>Pseudomonadati</taxon>
        <taxon>Pseudomonadota</taxon>
        <taxon>Betaproteobacteria</taxon>
        <taxon>Burkholderiales</taxon>
        <taxon>Comamonadaceae</taxon>
        <taxon>Polaromonas</taxon>
    </lineage>
</organism>
<name>A0AAU7M1C2_9BURK</name>
<feature type="domain" description="Glucose-methanol-choline oxidoreductase N-terminal" evidence="7">
    <location>
        <begin position="150"/>
        <end position="173"/>
    </location>
</feature>
<feature type="binding site" evidence="5">
    <location>
        <position position="518"/>
    </location>
    <ligand>
        <name>substrate</name>
    </ligand>
</feature>
<evidence type="ECO:0000313" key="8">
    <source>
        <dbReference type="EMBL" id="XBP72973.1"/>
    </source>
</evidence>
<keyword evidence="4 5" id="KW-0274">FAD</keyword>
<dbReference type="GO" id="GO:0016614">
    <property type="term" value="F:oxidoreductase activity, acting on CH-OH group of donors"/>
    <property type="evidence" value="ECO:0007669"/>
    <property type="project" value="InterPro"/>
</dbReference>
<dbReference type="InterPro" id="IPR012132">
    <property type="entry name" value="GMC_OxRdtase"/>
</dbReference>
<dbReference type="Gene3D" id="3.50.50.60">
    <property type="entry name" value="FAD/NAD(P)-binding domain"/>
    <property type="match status" value="1"/>
</dbReference>
<comment type="cofactor">
    <cofactor evidence="1 5">
        <name>FAD</name>
        <dbReference type="ChEBI" id="CHEBI:57692"/>
    </cofactor>
</comment>
<dbReference type="InterPro" id="IPR000172">
    <property type="entry name" value="GMC_OxRdtase_N"/>
</dbReference>
<dbReference type="PROSITE" id="PS51318">
    <property type="entry name" value="TAT"/>
    <property type="match status" value="1"/>
</dbReference>
<evidence type="ECO:0000256" key="2">
    <source>
        <dbReference type="ARBA" id="ARBA00010790"/>
    </source>
</evidence>
<sequence length="582" mass="62431">MTMNSDSKNLNAPSDGLLEHLERALISGRMNRRGFMRAATAAGFSSVGLSALADELDAIRANQNERSAKVLSAYDYVVVGTGSAACALVGRLATRKDASILMIEAGDWDTAPSVMDPSVWFTNLGTERDWKDVALAAPSTNNRAIPEHMGRVVGGGSSINATIWARPFKADLEYWGNASGDRAWGYESGLEIYRRMESWQGAPDARYRGKNGPVWCQPAKDPHPVAPAMLAACRALGYPVLNDLNGAREESGIGFALMNQIICDGRRQSMARSYLYPVLARPNVTVLVNTHVDRLTFSGTKVTGVQIATAGGVKNISANTEVIVSAGGINTPKLLMLSGIGDEAQLRQHGIKTLVNAKEVGRNFQDHILHGGCIWEPKEHIPHRNSAANAAGFLKSQASLASPDINLVQIELPYASDVIGKEYSPPPTSWALCAGLVAPKSRGEIRLSSANPADRPVVDARFMSHPDDVKALAFGIEVCREIGNSSAMKDFVKREVAPGKTLTGKAMEDFIRNGATTYFHQSGTCRMGKDAEAVVDSKLRVNGVQGLRIADSSIMPRIAGVATMATCALIGERMADILTERG</sequence>
<geneLocation type="plasmid" evidence="8">
    <name>p3</name>
</geneLocation>
<dbReference type="Pfam" id="PF00732">
    <property type="entry name" value="GMC_oxred_N"/>
    <property type="match status" value="1"/>
</dbReference>
<dbReference type="Gene3D" id="3.30.560.10">
    <property type="entry name" value="Glucose Oxidase, domain 3"/>
    <property type="match status" value="1"/>
</dbReference>
<dbReference type="PROSITE" id="PS00623">
    <property type="entry name" value="GMC_OXRED_1"/>
    <property type="match status" value="1"/>
</dbReference>
<dbReference type="SUPFAM" id="SSF54373">
    <property type="entry name" value="FAD-linked reductases, C-terminal domain"/>
    <property type="match status" value="1"/>
</dbReference>
<dbReference type="PANTHER" id="PTHR11552:SF147">
    <property type="entry name" value="CHOLINE DEHYDROGENASE, MITOCHONDRIAL"/>
    <property type="match status" value="1"/>
</dbReference>
<evidence type="ECO:0000256" key="4">
    <source>
        <dbReference type="ARBA" id="ARBA00022827"/>
    </source>
</evidence>
<gene>
    <name evidence="8" type="ORF">ABLV49_24585</name>
</gene>
<dbReference type="RefSeq" id="WP_349282847.1">
    <property type="nucleotide sequence ID" value="NZ_CBCSCU010000053.1"/>
</dbReference>
<accession>A0AAU7M1C2</accession>
<comment type="similarity">
    <text evidence="2 6">Belongs to the GMC oxidoreductase family.</text>
</comment>
<dbReference type="PIRSF" id="PIRSF000137">
    <property type="entry name" value="Alcohol_oxidase"/>
    <property type="match status" value="1"/>
</dbReference>
<dbReference type="AlphaFoldDB" id="A0AAU7M1C2"/>
<dbReference type="Pfam" id="PF05199">
    <property type="entry name" value="GMC_oxred_C"/>
    <property type="match status" value="1"/>
</dbReference>
<dbReference type="InterPro" id="IPR036188">
    <property type="entry name" value="FAD/NAD-bd_sf"/>
</dbReference>